<keyword evidence="2" id="KW-1185">Reference proteome</keyword>
<dbReference type="EMBL" id="MVGC01000121">
    <property type="protein sequence ID" value="RJE23419.1"/>
    <property type="molecule type" value="Genomic_DNA"/>
</dbReference>
<protein>
    <submittedName>
        <fullName evidence="1">Uncharacterized protein</fullName>
    </submittedName>
</protein>
<accession>A0A3A2ZJM9</accession>
<gene>
    <name evidence="1" type="ORF">PHISCL_04227</name>
</gene>
<name>A0A3A2ZJM9_9EURO</name>
<dbReference type="AlphaFoldDB" id="A0A3A2ZJM9"/>
<reference evidence="2" key="1">
    <citation type="submission" date="2017-02" db="EMBL/GenBank/DDBJ databases">
        <authorList>
            <person name="Tafer H."/>
            <person name="Lopandic K."/>
        </authorList>
    </citation>
    <scope>NUCLEOTIDE SEQUENCE [LARGE SCALE GENOMIC DNA]</scope>
    <source>
        <strain evidence="2">CBS 366.77</strain>
    </source>
</reference>
<sequence>MDKVTKFSRDDDEYNSIPEEADGLFGDDALFDTGRAVIARYRRINDGVEIARDIEGAKIVDLLVLPWSRRGRVTKERLMKGNVFAPVLRISDWRSVRFIPRFGEDTSGRQLGLLEKWQQVDRALDEKENIWIRD</sequence>
<comment type="caution">
    <text evidence="1">The sequence shown here is derived from an EMBL/GenBank/DDBJ whole genome shotgun (WGS) entry which is preliminary data.</text>
</comment>
<proteinExistence type="predicted"/>
<dbReference type="Proteomes" id="UP000266188">
    <property type="component" value="Unassembled WGS sequence"/>
</dbReference>
<organism evidence="1 2">
    <name type="scientific">Aspergillus sclerotialis</name>
    <dbReference type="NCBI Taxonomy" id="2070753"/>
    <lineage>
        <taxon>Eukaryota</taxon>
        <taxon>Fungi</taxon>
        <taxon>Dikarya</taxon>
        <taxon>Ascomycota</taxon>
        <taxon>Pezizomycotina</taxon>
        <taxon>Eurotiomycetes</taxon>
        <taxon>Eurotiomycetidae</taxon>
        <taxon>Eurotiales</taxon>
        <taxon>Aspergillaceae</taxon>
        <taxon>Aspergillus</taxon>
        <taxon>Aspergillus subgen. Polypaecilum</taxon>
    </lineage>
</organism>
<evidence type="ECO:0000313" key="2">
    <source>
        <dbReference type="Proteomes" id="UP000266188"/>
    </source>
</evidence>
<evidence type="ECO:0000313" key="1">
    <source>
        <dbReference type="EMBL" id="RJE23419.1"/>
    </source>
</evidence>
<dbReference type="OrthoDB" id="4540709at2759"/>